<dbReference type="PANTHER" id="PTHR48046">
    <property type="entry name" value="UDP-GLYCOSYLTRANSFERASE 72E1"/>
    <property type="match status" value="1"/>
</dbReference>
<sequence length="289" mass="32380">MEQNKLHVAIISSPGMGHLVPTLTLGHRLATHHHLEVTILAVMTETSPAETRILTTLNDSNHINLVKIPLPDISNLLHHDDAVVTQLAVMMREARSVYLHVLDKEVNGQYVDQTEPLRIPGCEPVRSQDVPDPMLDRFNRQYYEYLQMGINFATLSQGILINTWGDLDRTTLDALKYNKNLQSIVKVPVYDIGPLTRAVDLVDSNENRVIKWLDMQPVESVIFVSFGSGGTLSASQIIELAWGLELSQQKFVWVIRPPIGSLNDGTSLLQGPVQMHRQASFLKDHGQDN</sequence>
<gene>
    <name evidence="2" type="ORF">E3N88_12381</name>
</gene>
<evidence type="ECO:0000313" key="3">
    <source>
        <dbReference type="Proteomes" id="UP000326396"/>
    </source>
</evidence>
<protein>
    <recommendedName>
        <fullName evidence="4">UDP-glycosyltransferases domain-containing protein</fullName>
    </recommendedName>
</protein>
<evidence type="ECO:0000313" key="2">
    <source>
        <dbReference type="EMBL" id="KAD5960909.1"/>
    </source>
</evidence>
<dbReference type="SUPFAM" id="SSF53756">
    <property type="entry name" value="UDP-Glycosyltransferase/glycogen phosphorylase"/>
    <property type="match status" value="1"/>
</dbReference>
<reference evidence="2 3" key="1">
    <citation type="submission" date="2019-05" db="EMBL/GenBank/DDBJ databases">
        <title>Mikania micrantha, genome provides insights into the molecular mechanism of rapid growth.</title>
        <authorList>
            <person name="Liu B."/>
        </authorList>
    </citation>
    <scope>NUCLEOTIDE SEQUENCE [LARGE SCALE GENOMIC DNA]</scope>
    <source>
        <strain evidence="2">NLD-2019</strain>
        <tissue evidence="2">Leaf</tissue>
    </source>
</reference>
<evidence type="ECO:0008006" key="4">
    <source>
        <dbReference type="Google" id="ProtNLM"/>
    </source>
</evidence>
<dbReference type="Gene3D" id="3.40.50.2000">
    <property type="entry name" value="Glycogen Phosphorylase B"/>
    <property type="match status" value="3"/>
</dbReference>
<organism evidence="2 3">
    <name type="scientific">Mikania micrantha</name>
    <name type="common">bitter vine</name>
    <dbReference type="NCBI Taxonomy" id="192012"/>
    <lineage>
        <taxon>Eukaryota</taxon>
        <taxon>Viridiplantae</taxon>
        <taxon>Streptophyta</taxon>
        <taxon>Embryophyta</taxon>
        <taxon>Tracheophyta</taxon>
        <taxon>Spermatophyta</taxon>
        <taxon>Magnoliopsida</taxon>
        <taxon>eudicotyledons</taxon>
        <taxon>Gunneridae</taxon>
        <taxon>Pentapetalae</taxon>
        <taxon>asterids</taxon>
        <taxon>campanulids</taxon>
        <taxon>Asterales</taxon>
        <taxon>Asteraceae</taxon>
        <taxon>Asteroideae</taxon>
        <taxon>Heliantheae alliance</taxon>
        <taxon>Eupatorieae</taxon>
        <taxon>Mikania</taxon>
    </lineage>
</organism>
<evidence type="ECO:0000256" key="1">
    <source>
        <dbReference type="ARBA" id="ARBA00022676"/>
    </source>
</evidence>
<dbReference type="OrthoDB" id="5835829at2759"/>
<accession>A0A5N6P5P4</accession>
<dbReference type="PANTHER" id="PTHR48046:SF1">
    <property type="entry name" value="GLYCOSYLTRANSFERASE-RELATED"/>
    <property type="match status" value="1"/>
</dbReference>
<keyword evidence="1" id="KW-0328">Glycosyltransferase</keyword>
<dbReference type="EMBL" id="SZYD01000006">
    <property type="protein sequence ID" value="KAD5960909.1"/>
    <property type="molecule type" value="Genomic_DNA"/>
</dbReference>
<dbReference type="AlphaFoldDB" id="A0A5N6P5P4"/>
<dbReference type="Proteomes" id="UP000326396">
    <property type="component" value="Linkage Group LG14"/>
</dbReference>
<keyword evidence="3" id="KW-1185">Reference proteome</keyword>
<comment type="caution">
    <text evidence="2">The sequence shown here is derived from an EMBL/GenBank/DDBJ whole genome shotgun (WGS) entry which is preliminary data.</text>
</comment>
<keyword evidence="1" id="KW-0808">Transferase</keyword>
<proteinExistence type="predicted"/>
<dbReference type="GO" id="GO:0016757">
    <property type="term" value="F:glycosyltransferase activity"/>
    <property type="evidence" value="ECO:0007669"/>
    <property type="project" value="UniProtKB-KW"/>
</dbReference>
<name>A0A5N6P5P4_9ASTR</name>